<evidence type="ECO:0000313" key="2">
    <source>
        <dbReference type="Proteomes" id="UP000279909"/>
    </source>
</evidence>
<dbReference type="Proteomes" id="UP000279909">
    <property type="component" value="Unassembled WGS sequence"/>
</dbReference>
<evidence type="ECO:0000313" key="1">
    <source>
        <dbReference type="EMBL" id="RND00807.1"/>
    </source>
</evidence>
<name>A0A3M8HEJ9_9BACI</name>
<protein>
    <submittedName>
        <fullName evidence="1">HTH domain-containing protein</fullName>
    </submittedName>
</protein>
<dbReference type="InterPro" id="IPR036390">
    <property type="entry name" value="WH_DNA-bd_sf"/>
</dbReference>
<dbReference type="OrthoDB" id="4986073at2"/>
<gene>
    <name evidence="1" type="ORF">EC501_03795</name>
</gene>
<dbReference type="SUPFAM" id="SSF46785">
    <property type="entry name" value="Winged helix' DNA-binding domain"/>
    <property type="match status" value="1"/>
</dbReference>
<proteinExistence type="predicted"/>
<organism evidence="1 2">
    <name type="scientific">Lysinibacillus halotolerans</name>
    <dbReference type="NCBI Taxonomy" id="1368476"/>
    <lineage>
        <taxon>Bacteria</taxon>
        <taxon>Bacillati</taxon>
        <taxon>Bacillota</taxon>
        <taxon>Bacilli</taxon>
        <taxon>Bacillales</taxon>
        <taxon>Bacillaceae</taxon>
        <taxon>Lysinibacillus</taxon>
    </lineage>
</organism>
<dbReference type="RefSeq" id="WP_122970962.1">
    <property type="nucleotide sequence ID" value="NZ_RHLQ01000005.1"/>
</dbReference>
<reference evidence="1 2" key="1">
    <citation type="journal article" date="2014" name="Int. J. Syst. Evol. Microbiol.">
        <title>Lysinibacillus halotolerans sp. nov., isolated from saline-alkaline soil.</title>
        <authorList>
            <person name="Kong D."/>
            <person name="Wang Y."/>
            <person name="Zhao B."/>
            <person name="Li Y."/>
            <person name="Song J."/>
            <person name="Zhai Y."/>
            <person name="Zhang C."/>
            <person name="Wang H."/>
            <person name="Chen X."/>
            <person name="Zhao B."/>
            <person name="Ruan Z."/>
        </authorList>
    </citation>
    <scope>NUCLEOTIDE SEQUENCE [LARGE SCALE GENOMIC DNA]</scope>
    <source>
        <strain evidence="1 2">MCCC 1A12703</strain>
    </source>
</reference>
<accession>A0A3M8HEJ9</accession>
<keyword evidence="2" id="KW-1185">Reference proteome</keyword>
<dbReference type="AlphaFoldDB" id="A0A3M8HEJ9"/>
<sequence>MYNVCVFSTKYSYRWLKNCETIQIDNINLQIFFYENLVDLEMAFLEKVKTFDGVIFSGQIPYLHIQRNLPDHFSKVPCAYFDISERDFYFKIAEIQYKYPDFSFKHCIIDFLYKENNYFRLKEIISPEDFPYLLGDTVEVFGHPNAYDVVYEAHSKLWEEQKIRFSLTRLTNLHSFFDDQNINLILVTPTLESMKSTILELLKEIEVADLMNSQVVAGFLEFSMSQNDPTEIEYRQIALYKAILDFNRKLGISLITYRSAIHYELITNYKDFLLITNHQEMCSLVEFLRNQLSFKVKIGWGIGKTLQEARIQAEKAATYCTGSLTEAYILTKENQLIGPLDGNATATMNDFDNEKLVKIAEDTNISLLHLQKIYSLVYKLKREAITAEDLSIHLSVSIRTANRLLKRLEETNYATSITNKVTKAKGRPSKIYQLNF</sequence>
<dbReference type="EMBL" id="RHLQ01000005">
    <property type="protein sequence ID" value="RND00807.1"/>
    <property type="molecule type" value="Genomic_DNA"/>
</dbReference>
<comment type="caution">
    <text evidence="1">The sequence shown here is derived from an EMBL/GenBank/DDBJ whole genome shotgun (WGS) entry which is preliminary data.</text>
</comment>